<dbReference type="Proteomes" id="UP000006859">
    <property type="component" value="Chromosome"/>
</dbReference>
<evidence type="ECO:0000313" key="1">
    <source>
        <dbReference type="EMBL" id="ADM96991.1"/>
    </source>
</evidence>
<dbReference type="EMBL" id="CP002038">
    <property type="protein sequence ID" value="ADM96991.1"/>
    <property type="molecule type" value="Genomic_DNA"/>
</dbReference>
<name>E0SMP4_DICD3</name>
<dbReference type="KEGG" id="ddd:Dda3937_04471"/>
<dbReference type="AlphaFoldDB" id="E0SMP4"/>
<keyword evidence="2" id="KW-1185">Reference proteome</keyword>
<evidence type="ECO:0000313" key="2">
    <source>
        <dbReference type="Proteomes" id="UP000006859"/>
    </source>
</evidence>
<protein>
    <submittedName>
        <fullName evidence="1">Uncharacterized protein</fullName>
    </submittedName>
</protein>
<gene>
    <name evidence="1" type="ordered locus">Dda3937_04471</name>
</gene>
<dbReference type="HOGENOM" id="CLU_2422199_0_0_6"/>
<organism evidence="1 2">
    <name type="scientific">Dickeya dadantii (strain 3937)</name>
    <name type="common">Erwinia chrysanthemi (strain 3937)</name>
    <dbReference type="NCBI Taxonomy" id="198628"/>
    <lineage>
        <taxon>Bacteria</taxon>
        <taxon>Pseudomonadati</taxon>
        <taxon>Pseudomonadota</taxon>
        <taxon>Gammaproteobacteria</taxon>
        <taxon>Enterobacterales</taxon>
        <taxon>Pectobacteriaceae</taxon>
        <taxon>Dickeya</taxon>
    </lineage>
</organism>
<sequence length="91" mass="10467">MVRKPSTFNYRGKRLRPLATALQSPITMPPSPIEMFRLPASDNGRRCVRPNVVKNLLEYCDVYHENIRTVSPVCARLRHIPGQIHPCRDIT</sequence>
<accession>E0SMP4</accession>
<dbReference type="STRING" id="198628.Dda3937_04471"/>
<reference evidence="1 2" key="1">
    <citation type="journal article" date="2011" name="J. Bacteriol.">
        <title>Genome sequence of the plant-pathogenic bacterium Dickeya dadantii 3937.</title>
        <authorList>
            <person name="Glasner J.D."/>
            <person name="Yang C.H."/>
            <person name="Reverchon S."/>
            <person name="Hugouvieux-Cotte-Pattat N."/>
            <person name="Condemine G."/>
            <person name="Bohin J.P."/>
            <person name="Van Gijsegem F."/>
            <person name="Yang S."/>
            <person name="Franza T."/>
            <person name="Expert D."/>
            <person name="Plunkett G. III"/>
            <person name="San Francisco M.J."/>
            <person name="Charkowski A.O."/>
            <person name="Py B."/>
            <person name="Bell K."/>
            <person name="Rauscher L."/>
            <person name="Rodriguez-Palenzuela P."/>
            <person name="Toussaint A."/>
            <person name="Holeva M.C."/>
            <person name="He S.Y."/>
            <person name="Douet V."/>
            <person name="Boccara M."/>
            <person name="Blanco C."/>
            <person name="Toth I."/>
            <person name="Anderson B.D."/>
            <person name="Biehl B.S."/>
            <person name="Mau B."/>
            <person name="Flynn S.M."/>
            <person name="Barras F."/>
            <person name="Lindeberg M."/>
            <person name="Birch P.R."/>
            <person name="Tsuyumu S."/>
            <person name="Shi X."/>
            <person name="Hibbing M."/>
            <person name="Yap M.N."/>
            <person name="Carpentier M."/>
            <person name="Dassa E."/>
            <person name="Umehara M."/>
            <person name="Kim J.F."/>
            <person name="Rusch M."/>
            <person name="Soni P."/>
            <person name="Mayhew G.F."/>
            <person name="Fouts D.E."/>
            <person name="Gill S.R."/>
            <person name="Blattner F.R."/>
            <person name="Keen N.T."/>
            <person name="Perna N.T."/>
        </authorList>
    </citation>
    <scope>NUCLEOTIDE SEQUENCE [LARGE SCALE GENOMIC DNA]</scope>
    <source>
        <strain evidence="1 2">3937</strain>
    </source>
</reference>
<proteinExistence type="predicted"/>